<accession>A0A9Q7AKJ3</accession>
<dbReference type="AlphaFoldDB" id="A0A9Q7AKJ3"/>
<evidence type="ECO:0000313" key="1">
    <source>
        <dbReference type="EMBL" id="QTX33215.1"/>
    </source>
</evidence>
<proteinExistence type="inferred from homology"/>
<protein>
    <submittedName>
        <fullName evidence="1">Major capsid protein</fullName>
    </submittedName>
</protein>
<dbReference type="Pfam" id="PF03864">
    <property type="entry name" value="Phage_cap_E"/>
    <property type="match status" value="1"/>
</dbReference>
<dbReference type="Gene3D" id="3.15.30.10">
    <property type="entry name" value="putative capsid protein of prophage domain like"/>
    <property type="match status" value="1"/>
</dbReference>
<organism evidence="1 2">
    <name type="scientific">Aminithiophilus ramosus</name>
    <dbReference type="NCBI Taxonomy" id="3029084"/>
    <lineage>
        <taxon>Bacteria</taxon>
        <taxon>Thermotogati</taxon>
        <taxon>Synergistota</taxon>
        <taxon>Synergistia</taxon>
        <taxon>Synergistales</taxon>
        <taxon>Aminithiophilaceae</taxon>
        <taxon>Aminithiophilus</taxon>
    </lineage>
</organism>
<keyword evidence="2" id="KW-1185">Reference proteome</keyword>
<dbReference type="EMBL" id="CP072943">
    <property type="protein sequence ID" value="QTX33215.1"/>
    <property type="molecule type" value="Genomic_DNA"/>
</dbReference>
<name>A0A9Q7AKJ3_9BACT</name>
<evidence type="ECO:0000313" key="2">
    <source>
        <dbReference type="Proteomes" id="UP000671879"/>
    </source>
</evidence>
<dbReference type="RefSeq" id="WP_274374494.1">
    <property type="nucleotide sequence ID" value="NZ_CP072943.1"/>
</dbReference>
<dbReference type="Gene3D" id="3.30.1930.10">
    <property type="entry name" value="capsid protein of prophage domain"/>
    <property type="match status" value="1"/>
</dbReference>
<gene>
    <name evidence="1" type="ORF">KAR29_04790</name>
</gene>
<dbReference type="InterPro" id="IPR005564">
    <property type="entry name" value="Major_capsid_GpE"/>
</dbReference>
<dbReference type="Proteomes" id="UP000671879">
    <property type="component" value="Chromosome"/>
</dbReference>
<sequence>MAISIFETRTMITALEEMKPVRTFLKDTFFGNVRTFDTEHVDVDVIKGKRRMAPFVHPRREGQLVDRIGYRTDTYKAPMIKPKMETRAEHLMKRMAGESLYSGVSPMERAAELLGRDMRELDEIITRREEWMCAQAIFSGRIHIVGDGVDEVIDFDLTNRETLAGGALWTAADTSDPLVDLRRWRLEVVKASGVNPDICIMSSDVAAVFADHPRMRDRMDLRRVDIGQIDPRQLPNGATYHGYLKELGLDIYSYDEWFLDDSDEEKPMVPEKTLLVGSTGARTDLLYGAIVDLDAGQAYDLPRVPKTWTEKDPSTRILQILSRPLPVPVQVDAFFVAAPI</sequence>
<reference evidence="2" key="1">
    <citation type="submission" date="2021-04" db="EMBL/GenBank/DDBJ databases">
        <title>A novel Synergistetes isolate from a pyrite-forming mixed culture.</title>
        <authorList>
            <person name="Bunk B."/>
            <person name="Sproer C."/>
            <person name="Spring S."/>
            <person name="Pester M."/>
        </authorList>
    </citation>
    <scope>NUCLEOTIDE SEQUENCE [LARGE SCALE GENOMIC DNA]</scope>
    <source>
        <strain evidence="2">J.5.4.2-T.3.5.2</strain>
    </source>
</reference>
<dbReference type="HAMAP" id="MF_04133">
    <property type="entry name" value="CAPSID_LAMBDA"/>
    <property type="match status" value="1"/>
</dbReference>
<dbReference type="KEGG" id="aram:KAR29_04790"/>